<keyword evidence="6" id="KW-0326">Glycosidase</keyword>
<comment type="caution">
    <text evidence="12">The sequence shown here is derived from an EMBL/GenBank/DDBJ whole genome shotgun (WGS) entry which is preliminary data.</text>
</comment>
<protein>
    <recommendedName>
        <fullName evidence="3">glucan endo-1,3-beta-D-glucosidase</fullName>
        <ecNumber evidence="3">3.2.1.39</ecNumber>
    </recommendedName>
</protein>
<evidence type="ECO:0000256" key="5">
    <source>
        <dbReference type="ARBA" id="ARBA00023277"/>
    </source>
</evidence>
<evidence type="ECO:0000256" key="8">
    <source>
        <dbReference type="ARBA" id="ARBA00023326"/>
    </source>
</evidence>
<evidence type="ECO:0000256" key="3">
    <source>
        <dbReference type="ARBA" id="ARBA00012780"/>
    </source>
</evidence>
<dbReference type="PANTHER" id="PTHR31983">
    <property type="entry name" value="ENDO-1,3(4)-BETA-GLUCANASE 1"/>
    <property type="match status" value="1"/>
</dbReference>
<dbReference type="GO" id="GO:0052861">
    <property type="term" value="F:endo-1,3(4)-beta-glucanase activity"/>
    <property type="evidence" value="ECO:0007669"/>
    <property type="project" value="InterPro"/>
</dbReference>
<dbReference type="Pfam" id="PF17652">
    <property type="entry name" value="Glyco_hydro81C"/>
    <property type="match status" value="1"/>
</dbReference>
<feature type="domain" description="Glycosyl hydrolase family 81 C-terminal" evidence="11">
    <location>
        <begin position="483"/>
        <end position="815"/>
    </location>
</feature>
<dbReference type="GO" id="GO:0071555">
    <property type="term" value="P:cell wall organization"/>
    <property type="evidence" value="ECO:0007669"/>
    <property type="project" value="UniProtKB-KW"/>
</dbReference>
<keyword evidence="5" id="KW-0119">Carbohydrate metabolism</keyword>
<dbReference type="GO" id="GO:0000272">
    <property type="term" value="P:polysaccharide catabolic process"/>
    <property type="evidence" value="ECO:0007669"/>
    <property type="project" value="UniProtKB-KW"/>
</dbReference>
<evidence type="ECO:0000256" key="1">
    <source>
        <dbReference type="ARBA" id="ARBA00000382"/>
    </source>
</evidence>
<comment type="catalytic activity">
    <reaction evidence="1">
        <text>Hydrolysis of (1-&gt;3)-beta-D-glucosidic linkages in (1-&gt;3)-beta-D-glucans.</text>
        <dbReference type="EC" id="3.2.1.39"/>
    </reaction>
</comment>
<name>A0AAD5LLR6_PYTIN</name>
<dbReference type="Gene3D" id="2.70.98.30">
    <property type="entry name" value="Golgi alpha-mannosidase II, domain 4"/>
    <property type="match status" value="1"/>
</dbReference>
<reference evidence="12" key="1">
    <citation type="submission" date="2021-12" db="EMBL/GenBank/DDBJ databases">
        <title>Prjna785345.</title>
        <authorList>
            <person name="Rujirawat T."/>
            <person name="Krajaejun T."/>
        </authorList>
    </citation>
    <scope>NUCLEOTIDE SEQUENCE</scope>
    <source>
        <strain evidence="12">Pi057C3</strain>
    </source>
</reference>
<dbReference type="InterPro" id="IPR005200">
    <property type="entry name" value="Endo-beta-glucanase"/>
</dbReference>
<dbReference type="EMBL" id="JAKCXM010000104">
    <property type="protein sequence ID" value="KAJ0402374.1"/>
    <property type="molecule type" value="Genomic_DNA"/>
</dbReference>
<proteinExistence type="inferred from homology"/>
<dbReference type="EC" id="3.2.1.39" evidence="3"/>
<accession>A0AAD5LLR6</accession>
<evidence type="ECO:0000256" key="2">
    <source>
        <dbReference type="ARBA" id="ARBA00010730"/>
    </source>
</evidence>
<evidence type="ECO:0000256" key="9">
    <source>
        <dbReference type="SAM" id="Phobius"/>
    </source>
</evidence>
<dbReference type="GO" id="GO:0042973">
    <property type="term" value="F:glucan endo-1,3-beta-D-glucosidase activity"/>
    <property type="evidence" value="ECO:0007669"/>
    <property type="project" value="UniProtKB-EC"/>
</dbReference>
<keyword evidence="4" id="KW-0378">Hydrolase</keyword>
<keyword evidence="8" id="KW-0624">Polysaccharide degradation</keyword>
<keyword evidence="9" id="KW-0472">Membrane</keyword>
<dbReference type="PROSITE" id="PS52008">
    <property type="entry name" value="GH81"/>
    <property type="match status" value="1"/>
</dbReference>
<organism evidence="12 13">
    <name type="scientific">Pythium insidiosum</name>
    <name type="common">Pythiosis disease agent</name>
    <dbReference type="NCBI Taxonomy" id="114742"/>
    <lineage>
        <taxon>Eukaryota</taxon>
        <taxon>Sar</taxon>
        <taxon>Stramenopiles</taxon>
        <taxon>Oomycota</taxon>
        <taxon>Peronosporomycetes</taxon>
        <taxon>Pythiales</taxon>
        <taxon>Pythiaceae</taxon>
        <taxon>Pythium</taxon>
    </lineage>
</organism>
<dbReference type="Proteomes" id="UP001209570">
    <property type="component" value="Unassembled WGS sequence"/>
</dbReference>
<dbReference type="AlphaFoldDB" id="A0AAD5LLR6"/>
<keyword evidence="9" id="KW-1133">Transmembrane helix</keyword>
<sequence length="828" mass="91751">MSSTRRPNERSPLLPTAAANAAPSTWAELSPLARLRRARYVLVPLLIAAIVGLLYVFSTPHGGSARHVSTRAPLPSNLSDAELLTLLPPFDRKLHPLPPRQLNRSAFHGAIPTNAFWTNLLVADDHGLNLGAGQVTLSPYTVRAHPKRLEVSYGDVRRVASSSGIAEFFNVDVSLTAYSHVAQEHALTALLGDGNSSAREVVAFDPLSATVRYHWPNTSSQFMDVPLVRGAPFVTVEYHDLVPVVELNATVYAINRVPVERTAAAEAPTGAPQEWTAQRFEMDIGVDAAKGDGSLARQTWLLFFAEPRTLRLQFANEKDYRPYNLLGELTTPTNVRLVDSGRYSGAARLAVVPAPDASRNQSTDGAAVLDAHADSYPVGASVEVSALKDNATAHVTFSWRTRRLRATDAAANGSSLLMLAHPHHAATLRHDASGVTLLEPMGHRTLKSFMTPVVGDRWTLRETLPDVGFEARATLAPEQAAAIRVALQNDSMYKPEAEDPYFFGKEIARQARLVLIADELGEREVRERVLDRLQKWTEPWLVGENEDPFVYDESWGGLCSRNGLAGVFWMTDFGNGWYNDHHFHYGYFVYALAVVAKFRPSFAATHKAAIVSIARDIASFDPNDTQFPFTRHFSWFDSHSFASGVYTLDGGKSQESVSEAINAYYGVYLLGRALGIEELATMGHVLTAMETRAAKLYWQMPSGSDIYEPVYAQHRMTGQVACTKVSYATWFGPEVEHMHLINMMPFTAITPTYLARDYVKEEYAVLEHDALQRVDPPVEPRWRGYSYLALAMLKPAEAWQLVQNQTFFDDGSSRTSALYWIATQQPTE</sequence>
<evidence type="ECO:0000259" key="11">
    <source>
        <dbReference type="Pfam" id="PF17652"/>
    </source>
</evidence>
<evidence type="ECO:0000256" key="6">
    <source>
        <dbReference type="ARBA" id="ARBA00023295"/>
    </source>
</evidence>
<feature type="domain" description="Glycosyl hydrolase family 81 N-terminal" evidence="10">
    <location>
        <begin position="328"/>
        <end position="469"/>
    </location>
</feature>
<dbReference type="PANTHER" id="PTHR31983:SF0">
    <property type="entry name" value="GLUCAN ENDO-1,3-BETA-D-GLUCOSIDASE 2"/>
    <property type="match status" value="1"/>
</dbReference>
<evidence type="ECO:0000256" key="4">
    <source>
        <dbReference type="ARBA" id="ARBA00022801"/>
    </source>
</evidence>
<keyword evidence="13" id="KW-1185">Reference proteome</keyword>
<comment type="similarity">
    <text evidence="2">Belongs to the glycosyl hydrolase 81 family.</text>
</comment>
<feature type="transmembrane region" description="Helical" evidence="9">
    <location>
        <begin position="40"/>
        <end position="57"/>
    </location>
</feature>
<keyword evidence="9" id="KW-0812">Transmembrane</keyword>
<feature type="domain" description="Glycosyl hydrolase family 81 N-terminal" evidence="10">
    <location>
        <begin position="95"/>
        <end position="255"/>
    </location>
</feature>
<dbReference type="Gene3D" id="1.20.5.420">
    <property type="entry name" value="Immunoglobulin FC, subunit C"/>
    <property type="match status" value="1"/>
</dbReference>
<evidence type="ECO:0000313" key="13">
    <source>
        <dbReference type="Proteomes" id="UP001209570"/>
    </source>
</evidence>
<dbReference type="Pfam" id="PF03639">
    <property type="entry name" value="Glyco_hydro_81"/>
    <property type="match status" value="2"/>
</dbReference>
<dbReference type="InterPro" id="IPR040720">
    <property type="entry name" value="GH81_C"/>
</dbReference>
<keyword evidence="7" id="KW-0961">Cell wall biogenesis/degradation</keyword>
<evidence type="ECO:0000256" key="7">
    <source>
        <dbReference type="ARBA" id="ARBA00023316"/>
    </source>
</evidence>
<gene>
    <name evidence="12" type="ORF">P43SY_004607</name>
</gene>
<evidence type="ECO:0000313" key="12">
    <source>
        <dbReference type="EMBL" id="KAJ0402374.1"/>
    </source>
</evidence>
<evidence type="ECO:0000259" key="10">
    <source>
        <dbReference type="Pfam" id="PF03639"/>
    </source>
</evidence>
<dbReference type="InterPro" id="IPR040451">
    <property type="entry name" value="GH81_N"/>
</dbReference>